<proteinExistence type="predicted"/>
<reference evidence="1" key="1">
    <citation type="submission" date="2019-12" db="EMBL/GenBank/DDBJ databases">
        <title>Genome sequencing and annotation of Brassica cretica.</title>
        <authorList>
            <person name="Studholme D.J."/>
            <person name="Sarris P.F."/>
        </authorList>
    </citation>
    <scope>NUCLEOTIDE SEQUENCE</scope>
    <source>
        <strain evidence="1">PFS-102/07</strain>
        <tissue evidence="1">Leaf</tissue>
    </source>
</reference>
<comment type="caution">
    <text evidence="1">The sequence shown here is derived from an EMBL/GenBank/DDBJ whole genome shotgun (WGS) entry which is preliminary data.</text>
</comment>
<protein>
    <submittedName>
        <fullName evidence="1">Uncharacterized protein</fullName>
    </submittedName>
</protein>
<gene>
    <name evidence="1" type="ORF">F2Q70_00022113</name>
</gene>
<accession>A0A8S9GMY7</accession>
<name>A0A8S9GMY7_BRACR</name>
<organism evidence="1">
    <name type="scientific">Brassica cretica</name>
    <name type="common">Mustard</name>
    <dbReference type="NCBI Taxonomy" id="69181"/>
    <lineage>
        <taxon>Eukaryota</taxon>
        <taxon>Viridiplantae</taxon>
        <taxon>Streptophyta</taxon>
        <taxon>Embryophyta</taxon>
        <taxon>Tracheophyta</taxon>
        <taxon>Spermatophyta</taxon>
        <taxon>Magnoliopsida</taxon>
        <taxon>eudicotyledons</taxon>
        <taxon>Gunneridae</taxon>
        <taxon>Pentapetalae</taxon>
        <taxon>rosids</taxon>
        <taxon>malvids</taxon>
        <taxon>Brassicales</taxon>
        <taxon>Brassicaceae</taxon>
        <taxon>Brassiceae</taxon>
        <taxon>Brassica</taxon>
    </lineage>
</organism>
<evidence type="ECO:0000313" key="1">
    <source>
        <dbReference type="EMBL" id="KAF2546254.1"/>
    </source>
</evidence>
<dbReference type="EMBL" id="QGKY02001925">
    <property type="protein sequence ID" value="KAF2546254.1"/>
    <property type="molecule type" value="Genomic_DNA"/>
</dbReference>
<dbReference type="AlphaFoldDB" id="A0A8S9GMY7"/>
<sequence length="147" mass="16746">MVNQMGYVRNEAWLKIDAHWAVYKPKVAYHAVPKHLKPPISAKELAGSQKRVKRIPEGVSIEGVYDRFHVSQFFKNTRESMKEAKALYDEARSASTGVKKLTSLIDNRQFLVPCIISRVDFLDALCDTWFSVSIMSNDITEKLSLVT</sequence>